<name>A0A0V0GIX6_SOLCH</name>
<dbReference type="AlphaFoldDB" id="A0A0V0GIX6"/>
<evidence type="ECO:0000313" key="2">
    <source>
        <dbReference type="EMBL" id="JAP08161.1"/>
    </source>
</evidence>
<proteinExistence type="predicted"/>
<sequence>MGLPEYKQESNLNNAPPFLLDGASTEEQKKEFILEPTAFQSQITENKQNLLFLDSLTKETKLLSINSDKRA</sequence>
<evidence type="ECO:0000256" key="1">
    <source>
        <dbReference type="SAM" id="MobiDB-lite"/>
    </source>
</evidence>
<reference evidence="2" key="1">
    <citation type="submission" date="2015-12" db="EMBL/GenBank/DDBJ databases">
        <title>Gene expression during late stages of embryo sac development: a critical building block for successful pollen-pistil interactions.</title>
        <authorList>
            <person name="Liu Y."/>
            <person name="Joly V."/>
            <person name="Sabar M."/>
            <person name="Matton D.P."/>
        </authorList>
    </citation>
    <scope>NUCLEOTIDE SEQUENCE</scope>
</reference>
<feature type="non-terminal residue" evidence="2">
    <location>
        <position position="71"/>
    </location>
</feature>
<accession>A0A0V0GIX6</accession>
<dbReference type="EMBL" id="GEDG01037386">
    <property type="protein sequence ID" value="JAP08161.1"/>
    <property type="molecule type" value="Transcribed_RNA"/>
</dbReference>
<feature type="region of interest" description="Disordered" evidence="1">
    <location>
        <begin position="1"/>
        <end position="21"/>
    </location>
</feature>
<organism evidence="2">
    <name type="scientific">Solanum chacoense</name>
    <name type="common">Chaco potato</name>
    <dbReference type="NCBI Taxonomy" id="4108"/>
    <lineage>
        <taxon>Eukaryota</taxon>
        <taxon>Viridiplantae</taxon>
        <taxon>Streptophyta</taxon>
        <taxon>Embryophyta</taxon>
        <taxon>Tracheophyta</taxon>
        <taxon>Spermatophyta</taxon>
        <taxon>Magnoliopsida</taxon>
        <taxon>eudicotyledons</taxon>
        <taxon>Gunneridae</taxon>
        <taxon>Pentapetalae</taxon>
        <taxon>asterids</taxon>
        <taxon>lamiids</taxon>
        <taxon>Solanales</taxon>
        <taxon>Solanaceae</taxon>
        <taxon>Solanoideae</taxon>
        <taxon>Solaneae</taxon>
        <taxon>Solanum</taxon>
    </lineage>
</organism>
<protein>
    <submittedName>
        <fullName evidence="2">Putative ovule protein</fullName>
    </submittedName>
</protein>